<feature type="chain" id="PRO_5017263727" description="beta-N-acetylhexosaminidase" evidence="6">
    <location>
        <begin position="20"/>
        <end position="566"/>
    </location>
</feature>
<dbReference type="SUPFAM" id="SSF51445">
    <property type="entry name" value="(Trans)glycosidases"/>
    <property type="match status" value="1"/>
</dbReference>
<dbReference type="GO" id="GO:0004563">
    <property type="term" value="F:beta-N-acetylhexosaminidase activity"/>
    <property type="evidence" value="ECO:0007669"/>
    <property type="project" value="UniProtKB-EC"/>
</dbReference>
<dbReference type="CDD" id="cd06565">
    <property type="entry name" value="GH20_GcnA-like"/>
    <property type="match status" value="1"/>
</dbReference>
<dbReference type="InterPro" id="IPR015883">
    <property type="entry name" value="Glyco_hydro_20_cat"/>
</dbReference>
<reference evidence="8" key="2">
    <citation type="submission" date="2025-09" db="UniProtKB">
        <authorList>
            <consortium name="Ensembl"/>
        </authorList>
    </citation>
    <scope>IDENTIFICATION</scope>
</reference>
<protein>
    <recommendedName>
        <fullName evidence="3">beta-N-acetylhexosaminidase</fullName>
        <ecNumber evidence="3">3.2.1.52</ecNumber>
    </recommendedName>
</protein>
<organism evidence="8 9">
    <name type="scientific">Paramormyrops kingsleyae</name>
    <dbReference type="NCBI Taxonomy" id="1676925"/>
    <lineage>
        <taxon>Eukaryota</taxon>
        <taxon>Metazoa</taxon>
        <taxon>Chordata</taxon>
        <taxon>Craniata</taxon>
        <taxon>Vertebrata</taxon>
        <taxon>Euteleostomi</taxon>
        <taxon>Actinopterygii</taxon>
        <taxon>Neopterygii</taxon>
        <taxon>Teleostei</taxon>
        <taxon>Osteoglossocephala</taxon>
        <taxon>Osteoglossomorpha</taxon>
        <taxon>Osteoglossiformes</taxon>
        <taxon>Mormyridae</taxon>
        <taxon>Paramormyrops</taxon>
    </lineage>
</organism>
<dbReference type="GeneID" id="111849357"/>
<evidence type="ECO:0000256" key="3">
    <source>
        <dbReference type="ARBA" id="ARBA00012663"/>
    </source>
</evidence>
<feature type="domain" description="Glycoside hydrolase family 20 catalytic" evidence="7">
    <location>
        <begin position="145"/>
        <end position="290"/>
    </location>
</feature>
<dbReference type="AlphaFoldDB" id="A0A3B3R2C1"/>
<evidence type="ECO:0000259" key="7">
    <source>
        <dbReference type="Pfam" id="PF00728"/>
    </source>
</evidence>
<evidence type="ECO:0000256" key="4">
    <source>
        <dbReference type="ARBA" id="ARBA00022801"/>
    </source>
</evidence>
<evidence type="ECO:0000256" key="2">
    <source>
        <dbReference type="ARBA" id="ARBA00006285"/>
    </source>
</evidence>
<sequence>MRPRMQLILRLLVVCLVCGAIVKLALQPSPKTAAKETLIRNVKFWKSVQKSSETWNGSPVDRHLPTPEAAKGSGVTEPVPKPQPHLQQSSGSPLRIVHLDLKGAAPKVKYLEQIFPLLSALGADGVLMEYEDMFPYEGDLHLLRSPHAYSLEDIQTIRTLARLSKLEMIPLVQIFGHLEFVLKHEEFNPLREVAAFPNSLNPHAPGVRTLITDMVMQVLNQHPDSRWFHIGADEVYGLGESQDSKNWLHANEGNVGKMFLNHVTAVAGSVLEKRPNISLLMWDDMMRMISVADLKASNLPRIASPVIWRYRPDFNTGHVESLISKYQDSGFASVWFASAFKGASGADQRWTPLDHHLKNHLIWLKVMEAMPKYPSISFQGIILTGWQRYEHFSVLCELLPVGVPSLALCLQTLKHGDFSDQVKKEVEHILGCKLDVKNGTCEGSGAFSGSELYHMVHHIHTNLQSDMKDLLGNRELQGVFSLYHRKYHIGNPRNLGIYKTKMEQALKHWESYLENFRVQMEAIYFPDTVEEWMDENVNPSMDQLRGLVADLGQIIALEGKPKSARL</sequence>
<dbReference type="Pfam" id="PF00728">
    <property type="entry name" value="Glyco_hydro_20"/>
    <property type="match status" value="1"/>
</dbReference>
<proteinExistence type="inferred from homology"/>
<feature type="region of interest" description="Disordered" evidence="5">
    <location>
        <begin position="53"/>
        <end position="91"/>
    </location>
</feature>
<comment type="catalytic activity">
    <reaction evidence="1">
        <text>Hydrolysis of terminal non-reducing N-acetyl-D-hexosamine residues in N-acetyl-beta-D-hexosaminides.</text>
        <dbReference type="EC" id="3.2.1.52"/>
    </reaction>
</comment>
<dbReference type="Ensembl" id="ENSPKIT00000036443.1">
    <property type="protein sequence ID" value="ENSPKIP00000012060.1"/>
    <property type="gene ID" value="ENSPKIG00000025680.1"/>
</dbReference>
<dbReference type="RefSeq" id="XP_023677937.1">
    <property type="nucleotide sequence ID" value="XM_023822169.2"/>
</dbReference>
<keyword evidence="4" id="KW-0378">Hydrolase</keyword>
<dbReference type="InterPro" id="IPR038901">
    <property type="entry name" value="HEXDC-like"/>
</dbReference>
<dbReference type="PANTHER" id="PTHR21040:SF5">
    <property type="entry name" value="BETA-N-ACETYLHEXOSAMINIDASE"/>
    <property type="match status" value="1"/>
</dbReference>
<dbReference type="Gene3D" id="3.20.20.80">
    <property type="entry name" value="Glycosidases"/>
    <property type="match status" value="1"/>
</dbReference>
<dbReference type="InterPro" id="IPR017853">
    <property type="entry name" value="GH"/>
</dbReference>
<dbReference type="Proteomes" id="UP000261540">
    <property type="component" value="Unplaced"/>
</dbReference>
<comment type="similarity">
    <text evidence="2">Belongs to the glycosyl hydrolase 20 family.</text>
</comment>
<name>A0A3B3R2C1_9TELE</name>
<evidence type="ECO:0000256" key="6">
    <source>
        <dbReference type="SAM" id="SignalP"/>
    </source>
</evidence>
<keyword evidence="6" id="KW-0732">Signal</keyword>
<dbReference type="KEGG" id="pki:111849357"/>
<accession>A0A3B3R2C1</accession>
<dbReference type="STRING" id="1676925.ENSPKIP00000012060"/>
<dbReference type="GeneTree" id="ENSGT00390000014852"/>
<feature type="signal peptide" evidence="6">
    <location>
        <begin position="1"/>
        <end position="19"/>
    </location>
</feature>
<dbReference type="GO" id="GO:0005975">
    <property type="term" value="P:carbohydrate metabolic process"/>
    <property type="evidence" value="ECO:0007669"/>
    <property type="project" value="InterPro"/>
</dbReference>
<evidence type="ECO:0000256" key="1">
    <source>
        <dbReference type="ARBA" id="ARBA00001231"/>
    </source>
</evidence>
<evidence type="ECO:0000256" key="5">
    <source>
        <dbReference type="SAM" id="MobiDB-lite"/>
    </source>
</evidence>
<dbReference type="EC" id="3.2.1.52" evidence="3"/>
<dbReference type="PANTHER" id="PTHR21040">
    <property type="entry name" value="BCDNA.GH04120"/>
    <property type="match status" value="1"/>
</dbReference>
<evidence type="ECO:0000313" key="9">
    <source>
        <dbReference type="Proteomes" id="UP000261540"/>
    </source>
</evidence>
<keyword evidence="9" id="KW-1185">Reference proteome</keyword>
<reference evidence="8" key="1">
    <citation type="submission" date="2025-08" db="UniProtKB">
        <authorList>
            <consortium name="Ensembl"/>
        </authorList>
    </citation>
    <scope>IDENTIFICATION</scope>
</reference>
<dbReference type="OrthoDB" id="10023921at2759"/>
<evidence type="ECO:0000313" key="8">
    <source>
        <dbReference type="Ensembl" id="ENSPKIP00000012060.1"/>
    </source>
</evidence>